<keyword evidence="1" id="KW-0732">Signal</keyword>
<evidence type="ECO:0000259" key="2">
    <source>
        <dbReference type="Pfam" id="PF07603"/>
    </source>
</evidence>
<dbReference type="InterPro" id="IPR011460">
    <property type="entry name" value="Lcl_C"/>
</dbReference>
<organism evidence="3 4">
    <name type="scientific">Brumimicrobium oceani</name>
    <dbReference type="NCBI Taxonomy" id="2100725"/>
    <lineage>
        <taxon>Bacteria</taxon>
        <taxon>Pseudomonadati</taxon>
        <taxon>Bacteroidota</taxon>
        <taxon>Flavobacteriia</taxon>
        <taxon>Flavobacteriales</taxon>
        <taxon>Crocinitomicaceae</taxon>
        <taxon>Brumimicrobium</taxon>
    </lineage>
</organism>
<evidence type="ECO:0000256" key="1">
    <source>
        <dbReference type="SAM" id="SignalP"/>
    </source>
</evidence>
<accession>A0A2U2XBJ1</accession>
<dbReference type="Proteomes" id="UP000245370">
    <property type="component" value="Unassembled WGS sequence"/>
</dbReference>
<reference evidence="3 4" key="1">
    <citation type="submission" date="2018-05" db="EMBL/GenBank/DDBJ databases">
        <title>Brumimicrobium oceani sp. nov., isolated from coastal sediment.</title>
        <authorList>
            <person name="Kou Y."/>
        </authorList>
    </citation>
    <scope>NUCLEOTIDE SEQUENCE [LARGE SCALE GENOMIC DNA]</scope>
    <source>
        <strain evidence="3 4">C305</strain>
    </source>
</reference>
<reference evidence="3 4" key="2">
    <citation type="submission" date="2018-05" db="EMBL/GenBank/DDBJ databases">
        <authorList>
            <person name="Lanie J.A."/>
            <person name="Ng W.-L."/>
            <person name="Kazmierczak K.M."/>
            <person name="Andrzejewski T.M."/>
            <person name="Davidsen T.M."/>
            <person name="Wayne K.J."/>
            <person name="Tettelin H."/>
            <person name="Glass J.I."/>
            <person name="Rusch D."/>
            <person name="Podicherti R."/>
            <person name="Tsui H.-C.T."/>
            <person name="Winkler M.E."/>
        </authorList>
    </citation>
    <scope>NUCLEOTIDE SEQUENCE [LARGE SCALE GENOMIC DNA]</scope>
    <source>
        <strain evidence="3 4">C305</strain>
    </source>
</reference>
<protein>
    <recommendedName>
        <fullName evidence="2">Lcl C-terminal domain-containing protein</fullName>
    </recommendedName>
</protein>
<name>A0A2U2XBJ1_9FLAO</name>
<evidence type="ECO:0000313" key="4">
    <source>
        <dbReference type="Proteomes" id="UP000245370"/>
    </source>
</evidence>
<keyword evidence="4" id="KW-1185">Reference proteome</keyword>
<feature type="signal peptide" evidence="1">
    <location>
        <begin position="1"/>
        <end position="21"/>
    </location>
</feature>
<feature type="domain" description="Lcl C-terminal" evidence="2">
    <location>
        <begin position="400"/>
        <end position="523"/>
    </location>
</feature>
<proteinExistence type="predicted"/>
<dbReference type="OrthoDB" id="9765957at2"/>
<dbReference type="AlphaFoldDB" id="A0A2U2XBJ1"/>
<dbReference type="RefSeq" id="WP_109359772.1">
    <property type="nucleotide sequence ID" value="NZ_QFRJ01000008.1"/>
</dbReference>
<feature type="chain" id="PRO_5015488668" description="Lcl C-terminal domain-containing protein" evidence="1">
    <location>
        <begin position="22"/>
        <end position="525"/>
    </location>
</feature>
<sequence>MKKIITICAALLMTASVFAQAPEKMSYQAVIRNSSDALVTNTQVGIQISILQGSASGTAVYIETQAPTSNANGLVSLEIGAGTVVSGDFTTIDWANGPYFIKTETDPTGGTSYTITGTSQLLSVPYALHAKTAETVTGGITETDPVFGASVASGITGTDTTNWNNKLDSYTETDPVFSTSVASGITGTDTTYWNNKLDSYTETDPVFSTSVASGITGTDTTYWNNKLDSYTETDPVFGASVASGITGTDTTYWNNKLDSYTETDPVFGASVASGITGTDTTYWNNKLDSYTETDPVFGASVASGITGTDTTYWNNKLDSYTETDPVFSTSVASGITGTDTTNWNNKQDQLVAGSNISIVGNTISATGGSSNDFYLGQDTLGGIVFYIYLDANGDQRGLIVNKNESTAQWQSSGTTTNATRSWDGVYNTGLMTSSPAANYVNGLTDGGFTDWYLPSIDELSILWHNRFHANNSLNAGGFTLLSNTAFYWSSTEYSASGAFLFGFGNGYANIYNKSITYSVRAVRAF</sequence>
<gene>
    <name evidence="3" type="ORF">DIT68_10545</name>
</gene>
<dbReference type="Pfam" id="PF07603">
    <property type="entry name" value="Lcl_C"/>
    <property type="match status" value="1"/>
</dbReference>
<comment type="caution">
    <text evidence="3">The sequence shown here is derived from an EMBL/GenBank/DDBJ whole genome shotgun (WGS) entry which is preliminary data.</text>
</comment>
<evidence type="ECO:0000313" key="3">
    <source>
        <dbReference type="EMBL" id="PWH85071.1"/>
    </source>
</evidence>
<dbReference type="EMBL" id="QFRJ01000008">
    <property type="protein sequence ID" value="PWH85071.1"/>
    <property type="molecule type" value="Genomic_DNA"/>
</dbReference>